<keyword evidence="4 9" id="KW-0321">Glycogen metabolism</keyword>
<evidence type="ECO:0000256" key="5">
    <source>
        <dbReference type="ARBA" id="ARBA00022676"/>
    </source>
</evidence>
<dbReference type="InterPro" id="IPR006048">
    <property type="entry name" value="A-amylase/branching_C"/>
</dbReference>
<dbReference type="InterPro" id="IPR006407">
    <property type="entry name" value="GlgB"/>
</dbReference>
<dbReference type="InterPro" id="IPR054169">
    <property type="entry name" value="GlgB_N"/>
</dbReference>
<dbReference type="Pfam" id="PF02806">
    <property type="entry name" value="Alpha-amylase_C"/>
    <property type="match status" value="1"/>
</dbReference>
<dbReference type="PIRSF" id="PIRSF000463">
    <property type="entry name" value="GlgB"/>
    <property type="match status" value="1"/>
</dbReference>
<feature type="active site" description="Nucleophile" evidence="9">
    <location>
        <position position="411"/>
    </location>
</feature>
<dbReference type="SMART" id="SM00642">
    <property type="entry name" value="Aamy"/>
    <property type="match status" value="1"/>
</dbReference>
<organism evidence="11 12">
    <name type="scientific">Brevibacterium daeguense</name>
    <dbReference type="NCBI Taxonomy" id="909936"/>
    <lineage>
        <taxon>Bacteria</taxon>
        <taxon>Bacillati</taxon>
        <taxon>Actinomycetota</taxon>
        <taxon>Actinomycetes</taxon>
        <taxon>Micrococcales</taxon>
        <taxon>Brevibacteriaceae</taxon>
        <taxon>Brevibacterium</taxon>
    </lineage>
</organism>
<dbReference type="PANTHER" id="PTHR43651">
    <property type="entry name" value="1,4-ALPHA-GLUCAN-BRANCHING ENZYME"/>
    <property type="match status" value="1"/>
</dbReference>
<evidence type="ECO:0000256" key="4">
    <source>
        <dbReference type="ARBA" id="ARBA00022600"/>
    </source>
</evidence>
<dbReference type="InterPro" id="IPR013783">
    <property type="entry name" value="Ig-like_fold"/>
</dbReference>
<evidence type="ECO:0000313" key="11">
    <source>
        <dbReference type="EMBL" id="GAA4284497.1"/>
    </source>
</evidence>
<comment type="caution">
    <text evidence="11">The sequence shown here is derived from an EMBL/GenBank/DDBJ whole genome shotgun (WGS) entry which is preliminary data.</text>
</comment>
<feature type="active site" description="Proton donor" evidence="9">
    <location>
        <position position="464"/>
    </location>
</feature>
<dbReference type="InterPro" id="IPR017853">
    <property type="entry name" value="GH"/>
</dbReference>
<comment type="subunit">
    <text evidence="9">Monomer.</text>
</comment>
<dbReference type="Pfam" id="PF00128">
    <property type="entry name" value="Alpha-amylase"/>
    <property type="match status" value="1"/>
</dbReference>
<evidence type="ECO:0000256" key="1">
    <source>
        <dbReference type="ARBA" id="ARBA00000826"/>
    </source>
</evidence>
<dbReference type="InterPro" id="IPR004193">
    <property type="entry name" value="Glyco_hydro_13_N"/>
</dbReference>
<dbReference type="NCBIfam" id="TIGR01515">
    <property type="entry name" value="branching_enzym"/>
    <property type="match status" value="1"/>
</dbReference>
<dbReference type="InterPro" id="IPR037439">
    <property type="entry name" value="Branching_enzy"/>
</dbReference>
<feature type="domain" description="Glycosyl hydrolase family 13 catalytic" evidence="10">
    <location>
        <begin position="259"/>
        <end position="608"/>
    </location>
</feature>
<dbReference type="EMBL" id="BAABAZ010000006">
    <property type="protein sequence ID" value="GAA4284497.1"/>
    <property type="molecule type" value="Genomic_DNA"/>
</dbReference>
<dbReference type="InterPro" id="IPR013780">
    <property type="entry name" value="Glyco_hydro_b"/>
</dbReference>
<evidence type="ECO:0000313" key="12">
    <source>
        <dbReference type="Proteomes" id="UP001501586"/>
    </source>
</evidence>
<proteinExistence type="inferred from homology"/>
<dbReference type="HAMAP" id="MF_00685">
    <property type="entry name" value="GlgB"/>
    <property type="match status" value="1"/>
</dbReference>
<comment type="function">
    <text evidence="9">Catalyzes the formation of the alpha-1,6-glucosidic linkages in glycogen by scission of a 1,4-alpha-linked oligosaccharide from growing alpha-1,4-glucan chains and the subsequent attachment of the oligosaccharide to the alpha-1,6 position.</text>
</comment>
<dbReference type="Gene3D" id="2.60.40.1180">
    <property type="entry name" value="Golgi alpha-mannosidase II"/>
    <property type="match status" value="1"/>
</dbReference>
<dbReference type="InterPro" id="IPR006047">
    <property type="entry name" value="GH13_cat_dom"/>
</dbReference>
<dbReference type="Pfam" id="PF22019">
    <property type="entry name" value="GlgB_N"/>
    <property type="match status" value="1"/>
</dbReference>
<reference evidence="12" key="1">
    <citation type="journal article" date="2019" name="Int. J. Syst. Evol. Microbiol.">
        <title>The Global Catalogue of Microorganisms (GCM) 10K type strain sequencing project: providing services to taxonomists for standard genome sequencing and annotation.</title>
        <authorList>
            <consortium name="The Broad Institute Genomics Platform"/>
            <consortium name="The Broad Institute Genome Sequencing Center for Infectious Disease"/>
            <person name="Wu L."/>
            <person name="Ma J."/>
        </authorList>
    </citation>
    <scope>NUCLEOTIDE SEQUENCE [LARGE SCALE GENOMIC DNA]</scope>
    <source>
        <strain evidence="12">JCM 17458</strain>
    </source>
</reference>
<keyword evidence="12" id="KW-1185">Reference proteome</keyword>
<evidence type="ECO:0000256" key="3">
    <source>
        <dbReference type="ARBA" id="ARBA00009000"/>
    </source>
</evidence>
<dbReference type="Gene3D" id="3.20.20.80">
    <property type="entry name" value="Glycosidases"/>
    <property type="match status" value="1"/>
</dbReference>
<dbReference type="SUPFAM" id="SSF81296">
    <property type="entry name" value="E set domains"/>
    <property type="match status" value="2"/>
</dbReference>
<dbReference type="EC" id="2.4.1.18" evidence="9"/>
<keyword evidence="6 9" id="KW-0808">Transferase</keyword>
<dbReference type="Proteomes" id="UP001501586">
    <property type="component" value="Unassembled WGS sequence"/>
</dbReference>
<dbReference type="InterPro" id="IPR014756">
    <property type="entry name" value="Ig_E-set"/>
</dbReference>
<evidence type="ECO:0000256" key="7">
    <source>
        <dbReference type="ARBA" id="ARBA00023056"/>
    </source>
</evidence>
<dbReference type="Pfam" id="PF02922">
    <property type="entry name" value="CBM_48"/>
    <property type="match status" value="1"/>
</dbReference>
<dbReference type="CDD" id="cd11322">
    <property type="entry name" value="AmyAc_Glg_BE"/>
    <property type="match status" value="1"/>
</dbReference>
<protein>
    <recommendedName>
        <fullName evidence="9">1,4-alpha-glucan branching enzyme GlgB</fullName>
        <ecNumber evidence="9">2.4.1.18</ecNumber>
    </recommendedName>
    <alternativeName>
        <fullName evidence="9">1,4-alpha-D-glucan:1,4-alpha-D-glucan 6-glucosyl-transferase</fullName>
    </alternativeName>
    <alternativeName>
        <fullName evidence="9">Alpha-(1-&gt;4)-glucan branching enzyme</fullName>
    </alternativeName>
    <alternativeName>
        <fullName evidence="9">Glycogen branching enzyme</fullName>
        <shortName evidence="9">BE</shortName>
    </alternativeName>
</protein>
<evidence type="ECO:0000256" key="9">
    <source>
        <dbReference type="HAMAP-Rule" id="MF_00685"/>
    </source>
</evidence>
<accession>A0ABP8EL42</accession>
<dbReference type="SUPFAM" id="SSF51445">
    <property type="entry name" value="(Trans)glycosidases"/>
    <property type="match status" value="1"/>
</dbReference>
<keyword evidence="7 9" id="KW-0320">Glycogen biosynthesis</keyword>
<evidence type="ECO:0000256" key="2">
    <source>
        <dbReference type="ARBA" id="ARBA00004964"/>
    </source>
</evidence>
<keyword evidence="8 9" id="KW-0119">Carbohydrate metabolism</keyword>
<dbReference type="PANTHER" id="PTHR43651:SF3">
    <property type="entry name" value="1,4-ALPHA-GLUCAN-BRANCHING ENZYME"/>
    <property type="match status" value="1"/>
</dbReference>
<sequence length="734" mass="81559">MSAFDPDLLDTIAAGSHHSPHSVLGAHFATTAPSTPGYEPQREVVVRVVRHMARSVAVVIDGERHPAEHVHGGIWEVRLPLKQIPDYRIETDWGQGPVVADDPYRFLPTLGEFDLHLIGEGRHEKLWRVLGSHFRTYDAPGAPITGTSFAVWAPNAQAVQVIGDFNSWDGRGHAMRSLGSSGIWEIFVPGLGIGEVYKYRLLSRDGRWVERADPMARATEVPPRTGSVVTGSAYSFQDAGWIAARDTSPPTESPMSIYEVHLGSWRIGLGYRELAEELVEYVSELGFTHVELLPIAEHPFGGSWGYQVTSYFAPTSRFGQPDEFRYLVDKLHEAGIGVILDWVPAHFPKDEWALAQFDGQALYEHPDPRRGEHPDWGTLIFDYGRNEVKNFLVANALYWIEEFHVDGLRVDAVASMLYLDYSREGGQWVPNVHGGRENLEAISFLQEVTATVGKKHPGVAIIAEESTAFPGVTAPTSAGGLGFDFKWNMGWMHDSLGYVARDPMYRSWHHNEITFSIVYAFSEQFVLPISHDEVVHGKGSLLGKFPGDRWAQLAGLRSFLGYQWAHPGKKLMFMGSEFGQEAEWSEQHGLDWWLTDTPSHRGIQHLVRDLNVLYAETEALWEQDGQEAGFQWLSGADSRNSVISFLRWSASGDPLACVVNFSGQTLSDYRIPLPSTGVWCERINTDAEAYGGAGIGNMGWIDSESGGFNGFEASAVLTLPALSTLYFTPETAED</sequence>
<evidence type="ECO:0000256" key="8">
    <source>
        <dbReference type="ARBA" id="ARBA00023277"/>
    </source>
</evidence>
<dbReference type="RefSeq" id="WP_425547668.1">
    <property type="nucleotide sequence ID" value="NZ_BAABAZ010000006.1"/>
</dbReference>
<name>A0ABP8EL42_9MICO</name>
<evidence type="ECO:0000256" key="6">
    <source>
        <dbReference type="ARBA" id="ARBA00022679"/>
    </source>
</evidence>
<dbReference type="SUPFAM" id="SSF51011">
    <property type="entry name" value="Glycosyl hydrolase domain"/>
    <property type="match status" value="1"/>
</dbReference>
<comment type="similarity">
    <text evidence="3 9">Belongs to the glycosyl hydrolase 13 family. GlgB subfamily.</text>
</comment>
<comment type="catalytic activity">
    <reaction evidence="1 9">
        <text>Transfers a segment of a (1-&gt;4)-alpha-D-glucan chain to a primary hydroxy group in a similar glucan chain.</text>
        <dbReference type="EC" id="2.4.1.18"/>
    </reaction>
</comment>
<comment type="pathway">
    <text evidence="2 9">Glycan biosynthesis; glycogen biosynthesis.</text>
</comment>
<evidence type="ECO:0000259" key="10">
    <source>
        <dbReference type="SMART" id="SM00642"/>
    </source>
</evidence>
<dbReference type="InterPro" id="IPR044143">
    <property type="entry name" value="GlgB_N_E_set_prok"/>
</dbReference>
<dbReference type="CDD" id="cd02855">
    <property type="entry name" value="E_set_GBE_prok_N"/>
    <property type="match status" value="1"/>
</dbReference>
<dbReference type="NCBIfam" id="NF003811">
    <property type="entry name" value="PRK05402.1"/>
    <property type="match status" value="1"/>
</dbReference>
<dbReference type="NCBIfam" id="NF008967">
    <property type="entry name" value="PRK12313.1"/>
    <property type="match status" value="1"/>
</dbReference>
<dbReference type="Gene3D" id="2.60.40.10">
    <property type="entry name" value="Immunoglobulins"/>
    <property type="match status" value="2"/>
</dbReference>
<keyword evidence="5 9" id="KW-0328">Glycosyltransferase</keyword>
<gene>
    <name evidence="9 11" type="primary">glgB</name>
    <name evidence="11" type="ORF">GCM10022261_20280</name>
</gene>